<protein>
    <submittedName>
        <fullName evidence="1">Uncharacterized protein</fullName>
    </submittedName>
</protein>
<evidence type="ECO:0000313" key="1">
    <source>
        <dbReference type="EMBL" id="RHJ85117.1"/>
    </source>
</evidence>
<reference evidence="1 2" key="1">
    <citation type="submission" date="2018-08" db="EMBL/GenBank/DDBJ databases">
        <title>A genome reference for cultivated species of the human gut microbiota.</title>
        <authorList>
            <person name="Zou Y."/>
            <person name="Xue W."/>
            <person name="Luo G."/>
        </authorList>
    </citation>
    <scope>NUCLEOTIDE SEQUENCE [LARGE SCALE GENOMIC DNA]</scope>
    <source>
        <strain evidence="1 2">AM07-24</strain>
    </source>
</reference>
<name>A0A415DWT5_9FIRM</name>
<keyword evidence="2" id="KW-1185">Reference proteome</keyword>
<dbReference type="EMBL" id="QRMS01000005">
    <property type="protein sequence ID" value="RHJ85117.1"/>
    <property type="molecule type" value="Genomic_DNA"/>
</dbReference>
<evidence type="ECO:0000313" key="2">
    <source>
        <dbReference type="Proteomes" id="UP000284841"/>
    </source>
</evidence>
<dbReference type="Proteomes" id="UP000284841">
    <property type="component" value="Unassembled WGS sequence"/>
</dbReference>
<gene>
    <name evidence="1" type="ORF">DW099_15560</name>
</gene>
<accession>A0A415DWT5</accession>
<organism evidence="1 2">
    <name type="scientific">Emergencia timonensis</name>
    <dbReference type="NCBI Taxonomy" id="1776384"/>
    <lineage>
        <taxon>Bacteria</taxon>
        <taxon>Bacillati</taxon>
        <taxon>Bacillota</taxon>
        <taxon>Clostridia</taxon>
        <taxon>Peptostreptococcales</taxon>
        <taxon>Anaerovoracaceae</taxon>
        <taxon>Emergencia</taxon>
    </lineage>
</organism>
<comment type="caution">
    <text evidence="1">The sequence shown here is derived from an EMBL/GenBank/DDBJ whole genome shotgun (WGS) entry which is preliminary data.</text>
</comment>
<sequence>MQQDVNTENLKDIVAPEVAAEFMDEKLNQAAELISRQEFTADMQKQEDGSLCKRWREKK</sequence>
<proteinExistence type="predicted"/>
<dbReference type="AlphaFoldDB" id="A0A415DWT5"/>